<dbReference type="AlphaFoldDB" id="A0A143Z7E5"/>
<keyword evidence="6" id="KW-1185">Reference proteome</keyword>
<dbReference type="EMBL" id="FNYT01000041">
    <property type="protein sequence ID" value="SEJ93170.1"/>
    <property type="molecule type" value="Genomic_DNA"/>
</dbReference>
<evidence type="ECO:0008006" key="7">
    <source>
        <dbReference type="Google" id="ProtNLM"/>
    </source>
</evidence>
<reference evidence="3 5" key="1">
    <citation type="submission" date="2016-02" db="EMBL/GenBank/DDBJ databases">
        <authorList>
            <person name="Wen L."/>
            <person name="He K."/>
            <person name="Yang H."/>
        </authorList>
    </citation>
    <scope>NUCLEOTIDE SEQUENCE [LARGE SCALE GENOMIC DNA]</scope>
    <source>
        <strain evidence="3">Trichococcus_R210</strain>
    </source>
</reference>
<dbReference type="STRING" id="640938.TR210_2407"/>
<evidence type="ECO:0000313" key="4">
    <source>
        <dbReference type="EMBL" id="SEJ93170.1"/>
    </source>
</evidence>
<accession>A0A143Z7E5</accession>
<protein>
    <recommendedName>
        <fullName evidence="7">Adhesion protein</fullName>
    </recommendedName>
</protein>
<organism evidence="3 5">
    <name type="scientific">Trichococcus ilyis</name>
    <dbReference type="NCBI Taxonomy" id="640938"/>
    <lineage>
        <taxon>Bacteria</taxon>
        <taxon>Bacillati</taxon>
        <taxon>Bacillota</taxon>
        <taxon>Bacilli</taxon>
        <taxon>Lactobacillales</taxon>
        <taxon>Carnobacteriaceae</taxon>
        <taxon>Trichococcus</taxon>
    </lineage>
</organism>
<evidence type="ECO:0000313" key="3">
    <source>
        <dbReference type="EMBL" id="CZR07171.1"/>
    </source>
</evidence>
<evidence type="ECO:0000313" key="5">
    <source>
        <dbReference type="Proteomes" id="UP000076878"/>
    </source>
</evidence>
<evidence type="ECO:0000256" key="2">
    <source>
        <dbReference type="SAM" id="Phobius"/>
    </source>
</evidence>
<gene>
    <name evidence="4" type="ORF">SAMN05216375_1413</name>
    <name evidence="3" type="ORF">TR210_2407</name>
</gene>
<keyword evidence="2" id="KW-1133">Transmembrane helix</keyword>
<dbReference type="Proteomes" id="UP000076878">
    <property type="component" value="Unassembled WGS sequence"/>
</dbReference>
<keyword evidence="2" id="KW-0812">Transmembrane</keyword>
<proteinExistence type="predicted"/>
<feature type="transmembrane region" description="Helical" evidence="2">
    <location>
        <begin position="6"/>
        <end position="24"/>
    </location>
</feature>
<dbReference type="RefSeq" id="WP_068624107.1">
    <property type="nucleotide sequence ID" value="NZ_FJNB01000021.1"/>
</dbReference>
<evidence type="ECO:0000256" key="1">
    <source>
        <dbReference type="SAM" id="Coils"/>
    </source>
</evidence>
<evidence type="ECO:0000313" key="6">
    <source>
        <dbReference type="Proteomes" id="UP000199280"/>
    </source>
</evidence>
<feature type="coiled-coil region" evidence="1">
    <location>
        <begin position="36"/>
        <end position="63"/>
    </location>
</feature>
<reference evidence="4 6" key="2">
    <citation type="submission" date="2016-10" db="EMBL/GenBank/DDBJ databases">
        <authorList>
            <person name="Varghese N."/>
            <person name="Submissions S."/>
        </authorList>
    </citation>
    <scope>NUCLEOTIDE SEQUENCE [LARGE SCALE GENOMIC DNA]</scope>
    <source>
        <strain evidence="4 6">DSM 22150</strain>
    </source>
</reference>
<keyword evidence="2" id="KW-0472">Membrane</keyword>
<sequence>MESILFIVLMVAGHILMMFVMPGMHGGHNHKGHGHVDSESEDKKKLEIENKQLKEELNVVKAKINQNEL</sequence>
<dbReference type="Proteomes" id="UP000199280">
    <property type="component" value="Unassembled WGS sequence"/>
</dbReference>
<dbReference type="EMBL" id="FJNB01000021">
    <property type="protein sequence ID" value="CZR07171.1"/>
    <property type="molecule type" value="Genomic_DNA"/>
</dbReference>
<name>A0A143Z7E5_9LACT</name>
<dbReference type="OrthoDB" id="2168828at2"/>
<keyword evidence="1" id="KW-0175">Coiled coil</keyword>